<sequence length="701" mass="81156">METDCKSISNQKNVSTSNPNYNWKDVTSEFFDSIKELELGELLHGYFFGLFDAMSAIEIMDPKMDAGMMCNRESKAIKLEDLKLKDLSVSEQISIIDVTLACLVSWLEGHSLAQTVFTNLYFQKPYEIEVVPLKAFCICIYKIIEEIRDFANRAQVFEEEDFQPALYNYHYFNEISVTRVIGMMREVDESINHKLKLNANSDENESYIALNTRIKFVRLFFQILLSFNRRENHSSSMGETQRLLTTCGLLIPSLINTVDKGVPKVGHWSYDLGFDPLINQKLLPPTFPRYTKIKPADEAYVYFDLLLTRLKQICKLTNCTTFISALECFIELGHNNHLCIVSRSIMQTLYFPQHNRVFGTQDFEDCLREWAKTFIAPPSLIPRLNILSNSQAKDCLHNFFDHCTRPFAGLIQICGHNKARQRDKLAHLMEDFSALQDESQRVDAFLHSFSSKLDPPREHLASFSTWIIYHTIRIMIMYLLSGFELELYSPHEYQYIYWYLYQFLYGWLVSTLNRADNVLLGSDSLVDSQKNRTKRNKPKKKKPHPYSQEIVMCHAMQSLTGAYFKTLIGFQLEGKIRTPKHAKFDNEKVRYEHRFAAFSAVAVPPPFSYNEFQMTRCQIRDSASGDSGILYLNSCELFHQARCFLDTIAQPHSQQVLDLIKVCKTNFVTMKLLASGYMRGPDVSLDFDFTTNSHFPILKLS</sequence>
<name>A0A2H8TI89_9HEMI</name>
<comment type="similarity">
    <text evidence="2">Belongs to the MAK10 family.</text>
</comment>
<reference evidence="7" key="1">
    <citation type="submission" date="2017-10" db="EMBL/GenBank/DDBJ databases">
        <title>Transcriptome Assembly of Sugarcane Aphid Adults.</title>
        <authorList>
            <person name="Scully E.D."/>
            <person name="Palmer N.A."/>
            <person name="Geib S.M."/>
            <person name="Sarath G."/>
            <person name="Sattler S.E."/>
        </authorList>
    </citation>
    <scope>NUCLEOTIDE SEQUENCE</scope>
    <source>
        <tissue evidence="7">Whole body</tissue>
    </source>
</reference>
<dbReference type="Pfam" id="PF25789">
    <property type="entry name" value="TPR_NAA35"/>
    <property type="match status" value="1"/>
</dbReference>
<keyword evidence="7" id="KW-0808">Transferase</keyword>
<evidence type="ECO:0000256" key="2">
    <source>
        <dbReference type="ARBA" id="ARBA00006289"/>
    </source>
</evidence>
<dbReference type="EMBL" id="GFXV01001607">
    <property type="protein sequence ID" value="MBW13412.1"/>
    <property type="molecule type" value="Transcribed_RNA"/>
</dbReference>
<dbReference type="GO" id="GO:0016740">
    <property type="term" value="F:transferase activity"/>
    <property type="evidence" value="ECO:0007669"/>
    <property type="project" value="UniProtKB-KW"/>
</dbReference>
<feature type="domain" description="NAA35-like TPR repeats" evidence="6">
    <location>
        <begin position="313"/>
        <end position="698"/>
    </location>
</feature>
<dbReference type="InterPro" id="IPR057982">
    <property type="entry name" value="TPR_NAA35"/>
</dbReference>
<accession>A0A2H8TI89</accession>
<organism evidence="7">
    <name type="scientific">Melanaphis sacchari</name>
    <dbReference type="NCBI Taxonomy" id="742174"/>
    <lineage>
        <taxon>Eukaryota</taxon>
        <taxon>Metazoa</taxon>
        <taxon>Ecdysozoa</taxon>
        <taxon>Arthropoda</taxon>
        <taxon>Hexapoda</taxon>
        <taxon>Insecta</taxon>
        <taxon>Pterygota</taxon>
        <taxon>Neoptera</taxon>
        <taxon>Paraneoptera</taxon>
        <taxon>Hemiptera</taxon>
        <taxon>Sternorrhyncha</taxon>
        <taxon>Aphidomorpha</taxon>
        <taxon>Aphidoidea</taxon>
        <taxon>Aphididae</taxon>
        <taxon>Aphidini</taxon>
        <taxon>Melanaphis</taxon>
    </lineage>
</organism>
<evidence type="ECO:0000313" key="7">
    <source>
        <dbReference type="EMBL" id="MBW13412.1"/>
    </source>
</evidence>
<keyword evidence="3" id="KW-0963">Cytoplasm</keyword>
<gene>
    <name evidence="7" type="primary">NAA35_2</name>
</gene>
<dbReference type="InterPro" id="IPR057983">
    <property type="entry name" value="NAA35-like_N"/>
</dbReference>
<dbReference type="Pfam" id="PF04112">
    <property type="entry name" value="Mak10"/>
    <property type="match status" value="1"/>
</dbReference>
<dbReference type="GO" id="GO:0031417">
    <property type="term" value="C:NatC complex"/>
    <property type="evidence" value="ECO:0007669"/>
    <property type="project" value="InterPro"/>
</dbReference>
<dbReference type="PANTHER" id="PTHR21373">
    <property type="entry name" value="GLUCOSE REPRESSIBLE PROTEIN MAK10"/>
    <property type="match status" value="1"/>
</dbReference>
<evidence type="ECO:0000256" key="3">
    <source>
        <dbReference type="ARBA" id="ARBA00022490"/>
    </source>
</evidence>
<evidence type="ECO:0000259" key="5">
    <source>
        <dbReference type="Pfam" id="PF04112"/>
    </source>
</evidence>
<dbReference type="OrthoDB" id="269405at2759"/>
<evidence type="ECO:0000256" key="1">
    <source>
        <dbReference type="ARBA" id="ARBA00004496"/>
    </source>
</evidence>
<comment type="subcellular location">
    <subcellularLocation>
        <location evidence="1">Cytoplasm</location>
    </subcellularLocation>
</comment>
<dbReference type="AlphaFoldDB" id="A0A2H8TI89"/>
<dbReference type="InterPro" id="IPR007244">
    <property type="entry name" value="Naa35_N"/>
</dbReference>
<dbReference type="PANTHER" id="PTHR21373:SF0">
    <property type="entry name" value="N-ALPHA-ACETYLTRANSFERASE 35, NATC AUXILIARY SUBUNIT"/>
    <property type="match status" value="1"/>
</dbReference>
<proteinExistence type="inferred from homology"/>
<protein>
    <recommendedName>
        <fullName evidence="4">Protein MAK10 homolog</fullName>
    </recommendedName>
</protein>
<feature type="domain" description="NAA35-like N-terminal" evidence="5">
    <location>
        <begin position="40"/>
        <end position="181"/>
    </location>
</feature>
<evidence type="ECO:0000256" key="4">
    <source>
        <dbReference type="ARBA" id="ARBA00030494"/>
    </source>
</evidence>
<evidence type="ECO:0000259" key="6">
    <source>
        <dbReference type="Pfam" id="PF25789"/>
    </source>
</evidence>